<protein>
    <submittedName>
        <fullName evidence="1">Phosphoglycerate mutase</fullName>
    </submittedName>
</protein>
<dbReference type="InterPro" id="IPR016631">
    <property type="entry name" value="Regulatory_RpfE"/>
</dbReference>
<keyword evidence="2" id="KW-1185">Reference proteome</keyword>
<proteinExistence type="predicted"/>
<gene>
    <name evidence="1" type="ORF">ACFOLC_00780</name>
</gene>
<evidence type="ECO:0000313" key="1">
    <source>
        <dbReference type="EMBL" id="MFC3549545.1"/>
    </source>
</evidence>
<sequence length="316" mass="34299">MATATLLLPDRARFGGQRLSDATGRWFARGDCSMREGEQLTRVLDVLPRGWPVAAAARQRDAGDAASAAWLRADPAYIRPDINGARLLAYGEALGLGTEDSAALLRPLKPLFGDAGFPIDAPHPSRWYLRLPPGTPLPTFAAPEQALGADLFEQLPEGVQGRRWRALLSEAQVVLHNHPLNAQRAAAGLAPVNSLWFWGAGALPDQVRCAFDAVASDDESLSALAGLAKVATGALPSAWPGGTGERLFDLRHARDLALLERDWFAPLLAALADGHLERVHLDFADGCRYELTPRQRWRFWRKPLRSFVGQAQAGSP</sequence>
<dbReference type="Proteomes" id="UP001595740">
    <property type="component" value="Unassembled WGS sequence"/>
</dbReference>
<organism evidence="1 2">
    <name type="scientific">Lysobacter cavernae</name>
    <dbReference type="NCBI Taxonomy" id="1685901"/>
    <lineage>
        <taxon>Bacteria</taxon>
        <taxon>Pseudomonadati</taxon>
        <taxon>Pseudomonadota</taxon>
        <taxon>Gammaproteobacteria</taxon>
        <taxon>Lysobacterales</taxon>
        <taxon>Lysobacteraceae</taxon>
        <taxon>Lysobacter</taxon>
    </lineage>
</organism>
<evidence type="ECO:0000313" key="2">
    <source>
        <dbReference type="Proteomes" id="UP001595740"/>
    </source>
</evidence>
<dbReference type="RefSeq" id="WP_386756790.1">
    <property type="nucleotide sequence ID" value="NZ_JBHRXK010000001.1"/>
</dbReference>
<dbReference type="PIRSF" id="PIRSF015283">
    <property type="entry name" value="Regulatory_RpfE"/>
    <property type="match status" value="1"/>
</dbReference>
<dbReference type="EMBL" id="JBHRXK010000001">
    <property type="protein sequence ID" value="MFC3549545.1"/>
    <property type="molecule type" value="Genomic_DNA"/>
</dbReference>
<reference evidence="2" key="1">
    <citation type="journal article" date="2019" name="Int. J. Syst. Evol. Microbiol.">
        <title>The Global Catalogue of Microorganisms (GCM) 10K type strain sequencing project: providing services to taxonomists for standard genome sequencing and annotation.</title>
        <authorList>
            <consortium name="The Broad Institute Genomics Platform"/>
            <consortium name="The Broad Institute Genome Sequencing Center for Infectious Disease"/>
            <person name="Wu L."/>
            <person name="Ma J."/>
        </authorList>
    </citation>
    <scope>NUCLEOTIDE SEQUENCE [LARGE SCALE GENOMIC DNA]</scope>
    <source>
        <strain evidence="2">KCTC 42875</strain>
    </source>
</reference>
<accession>A0ABV7RNT6</accession>
<name>A0ABV7RNT6_9GAMM</name>
<comment type="caution">
    <text evidence="1">The sequence shown here is derived from an EMBL/GenBank/DDBJ whole genome shotgun (WGS) entry which is preliminary data.</text>
</comment>